<keyword evidence="4" id="KW-0408">Iron</keyword>
<reference evidence="9" key="1">
    <citation type="journal article" date="2019" name="Int. J. Syst. Evol. Microbiol.">
        <title>The Global Catalogue of Microorganisms (GCM) 10K type strain sequencing project: providing services to taxonomists for standard genome sequencing and annotation.</title>
        <authorList>
            <consortium name="The Broad Institute Genomics Platform"/>
            <consortium name="The Broad Institute Genome Sequencing Center for Infectious Disease"/>
            <person name="Wu L."/>
            <person name="Ma J."/>
        </authorList>
    </citation>
    <scope>NUCLEOTIDE SEQUENCE [LARGE SCALE GENOMIC DNA]</scope>
    <source>
        <strain evidence="9">NBRC 108565</strain>
    </source>
</reference>
<proteinExistence type="predicted"/>
<evidence type="ECO:0000259" key="7">
    <source>
        <dbReference type="PROSITE" id="PS51296"/>
    </source>
</evidence>
<evidence type="ECO:0000256" key="1">
    <source>
        <dbReference type="ARBA" id="ARBA00022714"/>
    </source>
</evidence>
<evidence type="ECO:0000313" key="8">
    <source>
        <dbReference type="EMBL" id="BDZ41492.1"/>
    </source>
</evidence>
<dbReference type="Proteomes" id="UP001321475">
    <property type="component" value="Chromosome"/>
</dbReference>
<dbReference type="InterPro" id="IPR012748">
    <property type="entry name" value="Rieske-like_NirD"/>
</dbReference>
<dbReference type="PROSITE" id="PS51300">
    <property type="entry name" value="NIRD"/>
    <property type="match status" value="1"/>
</dbReference>
<dbReference type="CDD" id="cd03529">
    <property type="entry name" value="Rieske_NirD"/>
    <property type="match status" value="1"/>
</dbReference>
<keyword evidence="3" id="KW-0560">Oxidoreductase</keyword>
<dbReference type="InterPro" id="IPR036922">
    <property type="entry name" value="Rieske_2Fe-2S_sf"/>
</dbReference>
<dbReference type="Pfam" id="PF13806">
    <property type="entry name" value="Rieske_2"/>
    <property type="match status" value="1"/>
</dbReference>
<keyword evidence="6" id="KW-0534">Nitrate assimilation</keyword>
<feature type="domain" description="Rieske" evidence="7">
    <location>
        <begin position="19"/>
        <end position="132"/>
    </location>
</feature>
<keyword evidence="9" id="KW-1185">Reference proteome</keyword>
<dbReference type="EMBL" id="AP027729">
    <property type="protein sequence ID" value="BDZ41492.1"/>
    <property type="molecule type" value="Genomic_DNA"/>
</dbReference>
<dbReference type="InterPro" id="IPR017881">
    <property type="entry name" value="NirD"/>
</dbReference>
<evidence type="ECO:0000256" key="6">
    <source>
        <dbReference type="ARBA" id="ARBA00023063"/>
    </source>
</evidence>
<dbReference type="SUPFAM" id="SSF50022">
    <property type="entry name" value="ISP domain"/>
    <property type="match status" value="1"/>
</dbReference>
<evidence type="ECO:0000256" key="5">
    <source>
        <dbReference type="ARBA" id="ARBA00023014"/>
    </source>
</evidence>
<name>A0ABM8G0A0_9CELL</name>
<dbReference type="PROSITE" id="PS51296">
    <property type="entry name" value="RIESKE"/>
    <property type="match status" value="1"/>
</dbReference>
<dbReference type="Gene3D" id="2.102.10.10">
    <property type="entry name" value="Rieske [2Fe-2S] iron-sulphur domain"/>
    <property type="match status" value="1"/>
</dbReference>
<evidence type="ECO:0000256" key="2">
    <source>
        <dbReference type="ARBA" id="ARBA00022723"/>
    </source>
</evidence>
<organism evidence="8 9">
    <name type="scientific">Paraoerskovia sediminicola</name>
    <dbReference type="NCBI Taxonomy" id="1138587"/>
    <lineage>
        <taxon>Bacteria</taxon>
        <taxon>Bacillati</taxon>
        <taxon>Actinomycetota</taxon>
        <taxon>Actinomycetes</taxon>
        <taxon>Micrococcales</taxon>
        <taxon>Cellulomonadaceae</taxon>
        <taxon>Paraoerskovia</taxon>
    </lineage>
</organism>
<dbReference type="InterPro" id="IPR017941">
    <property type="entry name" value="Rieske_2Fe-2S"/>
</dbReference>
<dbReference type="NCBIfam" id="TIGR02378">
    <property type="entry name" value="nirD_assim_sml"/>
    <property type="match status" value="1"/>
</dbReference>
<dbReference type="PANTHER" id="PTHR40562:SF1">
    <property type="entry name" value="NITRITE REDUCTASE (NADH) SMALL SUBUNIT"/>
    <property type="match status" value="1"/>
</dbReference>
<evidence type="ECO:0000313" key="9">
    <source>
        <dbReference type="Proteomes" id="UP001321475"/>
    </source>
</evidence>
<dbReference type="RefSeq" id="WP_286218632.1">
    <property type="nucleotide sequence ID" value="NZ_AP027729.1"/>
</dbReference>
<keyword evidence="1" id="KW-0001">2Fe-2S</keyword>
<dbReference type="PANTHER" id="PTHR40562">
    <property type="match status" value="1"/>
</dbReference>
<evidence type="ECO:0000256" key="4">
    <source>
        <dbReference type="ARBA" id="ARBA00023004"/>
    </source>
</evidence>
<accession>A0ABM8G0A0</accession>
<sequence length="136" mass="14337">MTTETPSITTTTDDIGPTWEPVCRYDDLRPECGVAAYLGGGESAVQVAVFRLADGEVLAVQHHDPYSGANVVARGIVGTRGGEPTVAGPIYKQVFSLRTGECLAASGRSPRPGEPTDLATFDVLVRDGVVHLARAR</sequence>
<protein>
    <submittedName>
        <fullName evidence="8">Ferredoxin</fullName>
    </submittedName>
</protein>
<gene>
    <name evidence="8" type="ORF">GCM10025865_07910</name>
</gene>
<keyword evidence="2" id="KW-0479">Metal-binding</keyword>
<keyword evidence="5" id="KW-0411">Iron-sulfur</keyword>
<evidence type="ECO:0000256" key="3">
    <source>
        <dbReference type="ARBA" id="ARBA00023002"/>
    </source>
</evidence>